<dbReference type="InterPro" id="IPR031944">
    <property type="entry name" value="RsgA_N"/>
</dbReference>
<dbReference type="CDD" id="cd01854">
    <property type="entry name" value="YjeQ_EngC"/>
    <property type="match status" value="1"/>
</dbReference>
<dbReference type="InterPro" id="IPR030378">
    <property type="entry name" value="G_CP_dom"/>
</dbReference>
<evidence type="ECO:0000256" key="8">
    <source>
        <dbReference type="ARBA" id="ARBA00022884"/>
    </source>
</evidence>
<feature type="binding site" evidence="10">
    <location>
        <position position="238"/>
    </location>
    <ligand>
        <name>Zn(2+)</name>
        <dbReference type="ChEBI" id="CHEBI:29105"/>
    </ligand>
</feature>
<feature type="binding site" evidence="10">
    <location>
        <begin position="159"/>
        <end position="167"/>
    </location>
    <ligand>
        <name>GTP</name>
        <dbReference type="ChEBI" id="CHEBI:37565"/>
    </ligand>
</feature>
<feature type="domain" description="CP-type G" evidence="12">
    <location>
        <begin position="61"/>
        <end position="215"/>
    </location>
</feature>
<dbReference type="AlphaFoldDB" id="A0AAI8FDN6"/>
<keyword evidence="3 10" id="KW-0479">Metal-binding</keyword>
<evidence type="ECO:0000256" key="7">
    <source>
        <dbReference type="ARBA" id="ARBA00022833"/>
    </source>
</evidence>
<dbReference type="GO" id="GO:0003924">
    <property type="term" value="F:GTPase activity"/>
    <property type="evidence" value="ECO:0007669"/>
    <property type="project" value="UniProtKB-UniRule"/>
</dbReference>
<feature type="binding site" evidence="10">
    <location>
        <position position="245"/>
    </location>
    <ligand>
        <name>Zn(2+)</name>
        <dbReference type="ChEBI" id="CHEBI:29105"/>
    </ligand>
</feature>
<comment type="function">
    <text evidence="10">One of several proteins that assist in the late maturation steps of the functional core of the 30S ribosomal subunit. Helps release RbfA from mature subunits. May play a role in the assembly of ribosomal proteins into the subunit. Circularly permuted GTPase that catalyzes slow GTP hydrolysis, GTPase activity is stimulated by the 30S ribosomal subunit.</text>
</comment>
<dbReference type="InterPro" id="IPR012340">
    <property type="entry name" value="NA-bd_OB-fold"/>
</dbReference>
<gene>
    <name evidence="10" type="primary">rsgA</name>
    <name evidence="13" type="ORF">MOS_472</name>
</gene>
<dbReference type="GO" id="GO:0046872">
    <property type="term" value="F:metal ion binding"/>
    <property type="evidence" value="ECO:0007669"/>
    <property type="project" value="UniProtKB-KW"/>
</dbReference>
<evidence type="ECO:0000256" key="5">
    <source>
        <dbReference type="ARBA" id="ARBA00022741"/>
    </source>
</evidence>
<feature type="domain" description="EngC GTPase" evidence="11">
    <location>
        <begin position="70"/>
        <end position="213"/>
    </location>
</feature>
<dbReference type="PANTHER" id="PTHR32120:SF11">
    <property type="entry name" value="SMALL RIBOSOMAL SUBUNIT BIOGENESIS GTPASE RSGA 1, MITOCHONDRIAL-RELATED"/>
    <property type="match status" value="1"/>
</dbReference>
<keyword evidence="9 10" id="KW-0342">GTP-binding</keyword>
<dbReference type="GO" id="GO:0005525">
    <property type="term" value="F:GTP binding"/>
    <property type="evidence" value="ECO:0007669"/>
    <property type="project" value="UniProtKB-UniRule"/>
</dbReference>
<comment type="subunit">
    <text evidence="10">Monomer. Associates with 30S ribosomal subunit, binds 16S rRNA.</text>
</comment>
<dbReference type="GO" id="GO:0042274">
    <property type="term" value="P:ribosomal small subunit biogenesis"/>
    <property type="evidence" value="ECO:0007669"/>
    <property type="project" value="UniProtKB-UniRule"/>
</dbReference>
<evidence type="ECO:0000256" key="10">
    <source>
        <dbReference type="HAMAP-Rule" id="MF_01820"/>
    </source>
</evidence>
<dbReference type="KEGG" id="mhs:MOS_472"/>
<sequence length="284" mass="33564">MKAQVTRVIAGFYDLWIPRSNEFFYLQKCNGNLRKDKNSPLVGDYVDFEKEGFIYNIYPRKNFFTRPKVANIDKAIVCMSIEEPTFSSKLLDKFLLIIEQKQIEPIIIITKKDLNSNYKKIFQDYIQMNYSIFFVDNNNFVLEEKLLKMLQNQLIFIMGQSGVGKTSFINNLTNSNFQTQEISKSLNRGKHTTRVVQIVFSNKIKIIDTPGFSSFDIEIAKNDLPKAFANFRYLSQFCKFSSCFHHLEREEDCKVKQELKNNNIPQSRYDNYIYFLKNYENKNY</sequence>
<keyword evidence="7 10" id="KW-0862">Zinc</keyword>
<evidence type="ECO:0000256" key="9">
    <source>
        <dbReference type="ARBA" id="ARBA00023134"/>
    </source>
</evidence>
<protein>
    <recommendedName>
        <fullName evidence="10">Small ribosomal subunit biogenesis GTPase RsgA</fullName>
        <ecNumber evidence="10">3.6.1.-</ecNumber>
    </recommendedName>
</protein>
<dbReference type="GO" id="GO:0005737">
    <property type="term" value="C:cytoplasm"/>
    <property type="evidence" value="ECO:0007669"/>
    <property type="project" value="UniProtKB-SubCell"/>
</dbReference>
<feature type="binding site" evidence="10">
    <location>
        <position position="243"/>
    </location>
    <ligand>
        <name>Zn(2+)</name>
        <dbReference type="ChEBI" id="CHEBI:29105"/>
    </ligand>
</feature>
<dbReference type="Pfam" id="PF16745">
    <property type="entry name" value="RsgA_N"/>
    <property type="match status" value="1"/>
</dbReference>
<dbReference type="NCBIfam" id="TIGR00157">
    <property type="entry name" value="ribosome small subunit-dependent GTPase A"/>
    <property type="match status" value="1"/>
</dbReference>
<evidence type="ECO:0000256" key="4">
    <source>
        <dbReference type="ARBA" id="ARBA00022730"/>
    </source>
</evidence>
<feature type="binding site" evidence="10">
    <location>
        <position position="253"/>
    </location>
    <ligand>
        <name>Zn(2+)</name>
        <dbReference type="ChEBI" id="CHEBI:29105"/>
    </ligand>
</feature>
<keyword evidence="1 10" id="KW-0963">Cytoplasm</keyword>
<evidence type="ECO:0000259" key="12">
    <source>
        <dbReference type="PROSITE" id="PS51721"/>
    </source>
</evidence>
<dbReference type="GeneID" id="93248577"/>
<dbReference type="GO" id="GO:0019843">
    <property type="term" value="F:rRNA binding"/>
    <property type="evidence" value="ECO:0007669"/>
    <property type="project" value="UniProtKB-KW"/>
</dbReference>
<accession>A0AAI8FDN6</accession>
<dbReference type="Gene3D" id="1.10.40.50">
    <property type="entry name" value="Probable gtpase engc, domain 3"/>
    <property type="match status" value="1"/>
</dbReference>
<dbReference type="EC" id="3.6.1.-" evidence="10"/>
<dbReference type="RefSeq" id="WP_013302244.1">
    <property type="nucleotide sequence ID" value="NC_019552.1"/>
</dbReference>
<evidence type="ECO:0000259" key="11">
    <source>
        <dbReference type="PROSITE" id="PS50936"/>
    </source>
</evidence>
<dbReference type="InterPro" id="IPR004881">
    <property type="entry name" value="Ribosome_biogen_GTPase_RsgA"/>
</dbReference>
<dbReference type="InterPro" id="IPR027417">
    <property type="entry name" value="P-loop_NTPase"/>
</dbReference>
<name>A0AAI8FDN6_MESHY</name>
<keyword evidence="8 10" id="KW-0694">RNA-binding</keyword>
<dbReference type="PROSITE" id="PS51721">
    <property type="entry name" value="G_CP"/>
    <property type="match status" value="1"/>
</dbReference>
<proteinExistence type="inferred from homology"/>
<dbReference type="PANTHER" id="PTHR32120">
    <property type="entry name" value="SMALL RIBOSOMAL SUBUNIT BIOGENESIS GTPASE RSGA"/>
    <property type="match status" value="1"/>
</dbReference>
<dbReference type="Gene3D" id="3.40.50.300">
    <property type="entry name" value="P-loop containing nucleotide triphosphate hydrolases"/>
    <property type="match status" value="1"/>
</dbReference>
<dbReference type="HAMAP" id="MF_01820">
    <property type="entry name" value="GTPase_RsgA"/>
    <property type="match status" value="1"/>
</dbReference>
<keyword evidence="5 10" id="KW-0547">Nucleotide-binding</keyword>
<dbReference type="Gene3D" id="2.40.50.140">
    <property type="entry name" value="Nucleic acid-binding proteins"/>
    <property type="match status" value="1"/>
</dbReference>
<feature type="binding site" evidence="10">
    <location>
        <begin position="110"/>
        <end position="113"/>
    </location>
    <ligand>
        <name>GTP</name>
        <dbReference type="ChEBI" id="CHEBI:37565"/>
    </ligand>
</feature>
<evidence type="ECO:0000256" key="3">
    <source>
        <dbReference type="ARBA" id="ARBA00022723"/>
    </source>
</evidence>
<comment type="similarity">
    <text evidence="10">Belongs to the TRAFAC class YlqF/YawG GTPase family. RsgA subfamily.</text>
</comment>
<keyword evidence="2 10" id="KW-0690">Ribosome biogenesis</keyword>
<evidence type="ECO:0000256" key="6">
    <source>
        <dbReference type="ARBA" id="ARBA00022801"/>
    </source>
</evidence>
<dbReference type="SUPFAM" id="SSF52540">
    <property type="entry name" value="P-loop containing nucleoside triphosphate hydrolases"/>
    <property type="match status" value="1"/>
</dbReference>
<evidence type="ECO:0000313" key="13">
    <source>
        <dbReference type="EMBL" id="AFX74395.1"/>
    </source>
</evidence>
<dbReference type="InterPro" id="IPR010914">
    <property type="entry name" value="RsgA_GTPase_dom"/>
</dbReference>
<comment type="cofactor">
    <cofactor evidence="10">
        <name>Zn(2+)</name>
        <dbReference type="ChEBI" id="CHEBI:29105"/>
    </cofactor>
    <text evidence="10">Binds 1 zinc ion per subunit.</text>
</comment>
<dbReference type="EMBL" id="CP003914">
    <property type="protein sequence ID" value="AFX74395.1"/>
    <property type="molecule type" value="Genomic_DNA"/>
</dbReference>
<evidence type="ECO:0000313" key="14">
    <source>
        <dbReference type="Proteomes" id="UP000009399"/>
    </source>
</evidence>
<dbReference type="Proteomes" id="UP000009399">
    <property type="component" value="Chromosome"/>
</dbReference>
<keyword evidence="6 10" id="KW-0378">Hydrolase</keyword>
<dbReference type="Pfam" id="PF03193">
    <property type="entry name" value="RsgA_GTPase"/>
    <property type="match status" value="1"/>
</dbReference>
<evidence type="ECO:0000256" key="2">
    <source>
        <dbReference type="ARBA" id="ARBA00022517"/>
    </source>
</evidence>
<dbReference type="SUPFAM" id="SSF50249">
    <property type="entry name" value="Nucleic acid-binding proteins"/>
    <property type="match status" value="1"/>
</dbReference>
<keyword evidence="4 10" id="KW-0699">rRNA-binding</keyword>
<organism evidence="13 14">
    <name type="scientific">Mesomycoplasma hyorhinis SK76</name>
    <dbReference type="NCBI Taxonomy" id="1118964"/>
    <lineage>
        <taxon>Bacteria</taxon>
        <taxon>Bacillati</taxon>
        <taxon>Mycoplasmatota</taxon>
        <taxon>Mycoplasmoidales</taxon>
        <taxon>Metamycoplasmataceae</taxon>
        <taxon>Mesomycoplasma</taxon>
    </lineage>
</organism>
<dbReference type="PROSITE" id="PS50936">
    <property type="entry name" value="ENGC_GTPASE"/>
    <property type="match status" value="1"/>
</dbReference>
<reference evidence="13 14" key="1">
    <citation type="journal article" date="2013" name="Genome Announc.">
        <title>Complete Genome Sequence of Mycoplasma hyorhinis Strain SK76.</title>
        <authorList>
            <person name="Goodison S."/>
            <person name="Urquidi V."/>
            <person name="Kumar D."/>
            <person name="Reyes L."/>
            <person name="Rosser C.J."/>
        </authorList>
    </citation>
    <scope>NUCLEOTIDE SEQUENCE [LARGE SCALE GENOMIC DNA]</scope>
    <source>
        <strain evidence="13 14">SK76</strain>
    </source>
</reference>
<comment type="subcellular location">
    <subcellularLocation>
        <location evidence="10">Cytoplasm</location>
    </subcellularLocation>
</comment>
<evidence type="ECO:0000256" key="1">
    <source>
        <dbReference type="ARBA" id="ARBA00022490"/>
    </source>
</evidence>